<evidence type="ECO:0000256" key="19">
    <source>
        <dbReference type="ARBA" id="ARBA00044912"/>
    </source>
</evidence>
<comment type="catalytic activity">
    <reaction evidence="14">
        <text>L-alpha-aminoacyl-L-lysine(out) = L-alpha-aminoacyl-L-lysine(in)</text>
        <dbReference type="Rhea" id="RHEA:79383"/>
        <dbReference type="ChEBI" id="CHEBI:229966"/>
    </reaction>
</comment>
<dbReference type="InterPro" id="IPR052187">
    <property type="entry name" value="MFSD1"/>
</dbReference>
<evidence type="ECO:0000256" key="25">
    <source>
        <dbReference type="ARBA" id="ARBA00046376"/>
    </source>
</evidence>
<dbReference type="GO" id="GO:0005765">
    <property type="term" value="C:lysosomal membrane"/>
    <property type="evidence" value="ECO:0007669"/>
    <property type="project" value="UniProtKB-SubCell"/>
</dbReference>
<comment type="catalytic activity">
    <reaction evidence="15">
        <text>L-aspartyl-L-lysine(out) = L-aspartyl-L-lysine(in)</text>
        <dbReference type="Rhea" id="RHEA:79411"/>
        <dbReference type="ChEBI" id="CHEBI:229953"/>
    </reaction>
</comment>
<evidence type="ECO:0000313" key="27">
    <source>
        <dbReference type="EMBL" id="UZX29426.1"/>
    </source>
</evidence>
<dbReference type="EMBL" id="CP084389">
    <property type="protein sequence ID" value="UZX29426.1"/>
    <property type="molecule type" value="Genomic_DNA"/>
</dbReference>
<evidence type="ECO:0000256" key="21">
    <source>
        <dbReference type="ARBA" id="ARBA00044924"/>
    </source>
</evidence>
<dbReference type="PANTHER" id="PTHR23512">
    <property type="entry name" value="MAJOR FACILITATOR SUPERFAMILY DOMAIN-CONTAINING PROTEIN 1"/>
    <property type="match status" value="1"/>
</dbReference>
<dbReference type="PANTHER" id="PTHR23512:SF3">
    <property type="entry name" value="MAJOR FACILITATOR SUPERFAMILY DOMAIN-CONTAINING PROTEIN 1"/>
    <property type="match status" value="1"/>
</dbReference>
<protein>
    <recommendedName>
        <fullName evidence="22">Lysosomal dipeptide transporter MFSD1</fullName>
    </recommendedName>
    <alternativeName>
        <fullName evidence="23">Major facilitator superfamily domain-containing protein 1</fullName>
    </alternativeName>
</protein>
<evidence type="ECO:0000256" key="3">
    <source>
        <dbReference type="ARBA" id="ARBA00008335"/>
    </source>
</evidence>
<dbReference type="InterPro" id="IPR036259">
    <property type="entry name" value="MFS_trans_sf"/>
</dbReference>
<comment type="catalytic activity">
    <reaction evidence="20">
        <text>L-alanyl-L-lysine(out) = L-alanyl-L-lysine(in)</text>
        <dbReference type="Rhea" id="RHEA:79415"/>
        <dbReference type="ChEBI" id="CHEBI:192470"/>
    </reaction>
</comment>
<comment type="catalytic activity">
    <reaction evidence="19">
        <text>L-histidyl-L-alpha-amino acid(out) = L-histidyl-L-alpha-amino acid(in)</text>
        <dbReference type="Rhea" id="RHEA:79379"/>
        <dbReference type="ChEBI" id="CHEBI:229964"/>
    </reaction>
</comment>
<evidence type="ECO:0000256" key="15">
    <source>
        <dbReference type="ARBA" id="ARBA00044898"/>
    </source>
</evidence>
<comment type="catalytic activity">
    <reaction evidence="10">
        <text>L-histidyl-glycine(out) = L-histidyl-glycine(in)</text>
        <dbReference type="Rhea" id="RHEA:79395"/>
        <dbReference type="ChEBI" id="CHEBI:229957"/>
    </reaction>
</comment>
<dbReference type="CDD" id="cd06174">
    <property type="entry name" value="MFS"/>
    <property type="match status" value="1"/>
</dbReference>
<comment type="catalytic activity">
    <reaction evidence="18">
        <text>L-arginyl-glycine(out) = L-arginyl-glycine(in)</text>
        <dbReference type="Rhea" id="RHEA:79391"/>
        <dbReference type="ChEBI" id="CHEBI:229955"/>
    </reaction>
</comment>
<evidence type="ECO:0000256" key="5">
    <source>
        <dbReference type="ARBA" id="ARBA00022692"/>
    </source>
</evidence>
<evidence type="ECO:0000256" key="6">
    <source>
        <dbReference type="ARBA" id="ARBA00022989"/>
    </source>
</evidence>
<evidence type="ECO:0000256" key="10">
    <source>
        <dbReference type="ARBA" id="ARBA00044878"/>
    </source>
</evidence>
<dbReference type="InterPro" id="IPR020846">
    <property type="entry name" value="MFS_dom"/>
</dbReference>
<comment type="catalytic activity">
    <reaction evidence="12">
        <text>L-alpha-aminoacyl-L-histidine(out) = L-alpha-aminoacyl-L-histidine(in)</text>
        <dbReference type="Rhea" id="RHEA:79375"/>
        <dbReference type="ChEBI" id="CHEBI:229967"/>
    </reaction>
</comment>
<keyword evidence="8" id="KW-0458">Lysosome</keyword>
<name>A0A0F4LWI6_9LACO</name>
<evidence type="ECO:0000256" key="22">
    <source>
        <dbReference type="ARBA" id="ARBA00044985"/>
    </source>
</evidence>
<evidence type="ECO:0000256" key="20">
    <source>
        <dbReference type="ARBA" id="ARBA00044919"/>
    </source>
</evidence>
<proteinExistence type="inferred from homology"/>
<comment type="catalytic activity">
    <reaction evidence="13">
        <text>L-lysyl-L-alpha-amino acid(out) = L-lysyl-L-alpha-amino acid(in)</text>
        <dbReference type="Rhea" id="RHEA:79387"/>
        <dbReference type="ChEBI" id="CHEBI:229965"/>
    </reaction>
</comment>
<dbReference type="PROSITE" id="PS50850">
    <property type="entry name" value="MFS"/>
    <property type="match status" value="1"/>
</dbReference>
<dbReference type="AlphaFoldDB" id="A0A0F4LWI6"/>
<dbReference type="OrthoDB" id="9773404at2"/>
<evidence type="ECO:0000256" key="16">
    <source>
        <dbReference type="ARBA" id="ARBA00044899"/>
    </source>
</evidence>
<keyword evidence="6" id="KW-1133">Transmembrane helix</keyword>
<organism evidence="27 28">
    <name type="scientific">Lactobacillus helsingborgensis</name>
    <dbReference type="NCBI Taxonomy" id="1218494"/>
    <lineage>
        <taxon>Bacteria</taxon>
        <taxon>Bacillati</taxon>
        <taxon>Bacillota</taxon>
        <taxon>Bacilli</taxon>
        <taxon>Lactobacillales</taxon>
        <taxon>Lactobacillaceae</taxon>
        <taxon>Lactobacillus</taxon>
    </lineage>
</organism>
<reference evidence="27" key="1">
    <citation type="submission" date="2021-09" db="EMBL/GenBank/DDBJ databases">
        <title>Lactobacillus species from Apis mellifera, Switzerland.</title>
        <authorList>
            <person name="Pfister J."/>
            <person name="Brown A."/>
            <person name="Neumann P."/>
            <person name="Collaud A."/>
            <person name="Retschnig G."/>
            <person name="Perreten V."/>
        </authorList>
    </citation>
    <scope>NUCLEOTIDE SEQUENCE</scope>
    <source>
        <strain evidence="27">IBH002</strain>
    </source>
</reference>
<keyword evidence="7" id="KW-0472">Membrane</keyword>
<comment type="catalytic activity">
    <reaction evidence="21">
        <text>L-lysyl-glycine(out) = L-lysyl-glycine(in)</text>
        <dbReference type="Rhea" id="RHEA:79407"/>
        <dbReference type="ChEBI" id="CHEBI:191202"/>
    </reaction>
</comment>
<comment type="subunit">
    <text evidence="25">Homodimer. Interacts with lysosomal protein GLMP (via lumenal domain); the interaction starts while both proteins are still in the endoplasmic reticulum and is required for stabilization of MFSD1 in lysosomes but has no direct effect on its targeting to lysosomes or transporter activity.</text>
</comment>
<comment type="subcellular location">
    <subcellularLocation>
        <location evidence="2">Cell membrane</location>
        <topology evidence="2">Multi-pass membrane protein</topology>
    </subcellularLocation>
    <subcellularLocation>
        <location evidence="1">Lysosome membrane</location>
        <topology evidence="1">Multi-pass membrane protein</topology>
    </subcellularLocation>
</comment>
<gene>
    <name evidence="27" type="ORF">LDX53_07595</name>
</gene>
<accession>A0A0F4LWI6</accession>
<dbReference type="Proteomes" id="UP001164557">
    <property type="component" value="Chromosome"/>
</dbReference>
<keyword evidence="28" id="KW-1185">Reference proteome</keyword>
<dbReference type="GO" id="GO:0022857">
    <property type="term" value="F:transmembrane transporter activity"/>
    <property type="evidence" value="ECO:0007669"/>
    <property type="project" value="InterPro"/>
</dbReference>
<evidence type="ECO:0000256" key="17">
    <source>
        <dbReference type="ARBA" id="ARBA00044900"/>
    </source>
</evidence>
<dbReference type="Pfam" id="PF07690">
    <property type="entry name" value="MFS_1"/>
    <property type="match status" value="1"/>
</dbReference>
<evidence type="ECO:0000259" key="26">
    <source>
        <dbReference type="PROSITE" id="PS50850"/>
    </source>
</evidence>
<evidence type="ECO:0000256" key="11">
    <source>
        <dbReference type="ARBA" id="ARBA00044881"/>
    </source>
</evidence>
<feature type="domain" description="Major facilitator superfamily (MFS) profile" evidence="26">
    <location>
        <begin position="13"/>
        <end position="400"/>
    </location>
</feature>
<dbReference type="SUPFAM" id="SSF103473">
    <property type="entry name" value="MFS general substrate transporter"/>
    <property type="match status" value="1"/>
</dbReference>
<evidence type="ECO:0000256" key="1">
    <source>
        <dbReference type="ARBA" id="ARBA00004155"/>
    </source>
</evidence>
<evidence type="ECO:0000256" key="2">
    <source>
        <dbReference type="ARBA" id="ARBA00004651"/>
    </source>
</evidence>
<comment type="similarity">
    <text evidence="3">Belongs to the major facilitator superfamily.</text>
</comment>
<dbReference type="InterPro" id="IPR011701">
    <property type="entry name" value="MFS"/>
</dbReference>
<comment type="catalytic activity">
    <reaction evidence="11">
        <text>L-alpha-aminoacyl-L-arginine(out) = L-alpha-aminoacyl-L-arginine(in)</text>
        <dbReference type="Rhea" id="RHEA:79367"/>
        <dbReference type="ChEBI" id="CHEBI:229968"/>
    </reaction>
</comment>
<evidence type="ECO:0000256" key="23">
    <source>
        <dbReference type="ARBA" id="ARBA00045018"/>
    </source>
</evidence>
<dbReference type="RefSeq" id="WP_046327634.1">
    <property type="nucleotide sequence ID" value="NZ_CP029544.1"/>
</dbReference>
<sequence>MDQKQLPKLSSYRWVILAIISLMDATSSYIQYQISALATQVMPALHIAPAQFQSLLMAPMFIAVFLSIPAGSLGDKYGAKKIVSVGCFVSIIGAYGRLFATNFATMMIMLLLFGVYMALLNANALKIFGSWFKQDTKLAMGVFFASASIGIMLTQLTSHMFPSVKAAYIFSSTLLLILTVCWILFVKEKPEGEEIPPAQAQQAKPESAMKYFKVVARSGKTWLVGLAGGLGVAASESFSGILPQAFAARGMTPAAGSMIAAIATIGSLCGSLFGPGLINKAKKAKPVMIVFTLIGGGLMALTWYIPLGLPLTIALILGGLFGAMTGPIMNSMPIQFPEVGPKYAGSAGGLVSTVSLLLSSCLPTVIGLIAGRNYEMTFIIQGMFFAITAIIIGILPDANGGRPRK</sequence>
<evidence type="ECO:0000256" key="18">
    <source>
        <dbReference type="ARBA" id="ARBA00044903"/>
    </source>
</evidence>
<keyword evidence="5" id="KW-0812">Transmembrane</keyword>
<comment type="catalytic activity">
    <reaction evidence="16">
        <text>L-arginyl-L-alpha-amino acid(out) = L-arginyl-L-alpha-amino acid(in)</text>
        <dbReference type="Rhea" id="RHEA:79371"/>
        <dbReference type="ChEBI" id="CHEBI:84315"/>
    </reaction>
</comment>
<evidence type="ECO:0000256" key="7">
    <source>
        <dbReference type="ARBA" id="ARBA00023136"/>
    </source>
</evidence>
<dbReference type="GO" id="GO:0005886">
    <property type="term" value="C:plasma membrane"/>
    <property type="evidence" value="ECO:0007669"/>
    <property type="project" value="UniProtKB-SubCell"/>
</dbReference>
<evidence type="ECO:0000256" key="9">
    <source>
        <dbReference type="ARBA" id="ARBA00044876"/>
    </source>
</evidence>
<evidence type="ECO:0000313" key="28">
    <source>
        <dbReference type="Proteomes" id="UP001164557"/>
    </source>
</evidence>
<evidence type="ECO:0000256" key="12">
    <source>
        <dbReference type="ARBA" id="ARBA00044884"/>
    </source>
</evidence>
<evidence type="ECO:0000256" key="14">
    <source>
        <dbReference type="ARBA" id="ARBA00044893"/>
    </source>
</evidence>
<keyword evidence="4" id="KW-0813">Transport</keyword>
<evidence type="ECO:0000256" key="24">
    <source>
        <dbReference type="ARBA" id="ARBA00045709"/>
    </source>
</evidence>
<dbReference type="Gene3D" id="1.20.1250.20">
    <property type="entry name" value="MFS general substrate transporter like domains"/>
    <property type="match status" value="2"/>
</dbReference>
<comment type="function">
    <text evidence="24">Lysosomal dipeptide uniporter that selectively exports lysine, arginine or histidine-containing dipeptides with a net positive charge from the lysosome lumen into the cytosol. Could play a role in a specific type of protein O-glycosylation indirectly regulating macrophages migration and tissue invasion. Also essential for liver homeostasis.</text>
</comment>
<comment type="catalytic activity">
    <reaction evidence="17">
        <text>L-lysyl-L-lysine(out) = L-lysyl-L-lysine(in)</text>
        <dbReference type="Rhea" id="RHEA:79403"/>
        <dbReference type="ChEBI" id="CHEBI:229956"/>
    </reaction>
</comment>
<evidence type="ECO:0000256" key="4">
    <source>
        <dbReference type="ARBA" id="ARBA00022448"/>
    </source>
</evidence>
<dbReference type="KEGG" id="lhs:DLD54_07565"/>
<evidence type="ECO:0000256" key="8">
    <source>
        <dbReference type="ARBA" id="ARBA00023228"/>
    </source>
</evidence>
<comment type="catalytic activity">
    <reaction evidence="9">
        <text>L-lysyl-L-alanine(out) = L-lysyl-L-alanine(in)</text>
        <dbReference type="Rhea" id="RHEA:79399"/>
        <dbReference type="ChEBI" id="CHEBI:229954"/>
    </reaction>
</comment>
<evidence type="ECO:0000256" key="13">
    <source>
        <dbReference type="ARBA" id="ARBA00044891"/>
    </source>
</evidence>